<dbReference type="AlphaFoldDB" id="A0A6L2J2S6"/>
<feature type="compositionally biased region" description="Polar residues" evidence="2">
    <location>
        <begin position="149"/>
        <end position="165"/>
    </location>
</feature>
<name>A0A6L2J2S6_TANCI</name>
<evidence type="ECO:0000313" key="3">
    <source>
        <dbReference type="EMBL" id="GEU30265.1"/>
    </source>
</evidence>
<protein>
    <submittedName>
        <fullName evidence="3">Ribonuclease H-like domain-containing protein</fullName>
    </submittedName>
</protein>
<keyword evidence="1" id="KW-0175">Coiled coil</keyword>
<gene>
    <name evidence="3" type="ORF">Tci_002243</name>
</gene>
<organism evidence="3">
    <name type="scientific">Tanacetum cinerariifolium</name>
    <name type="common">Dalmatian daisy</name>
    <name type="synonym">Chrysanthemum cinerariifolium</name>
    <dbReference type="NCBI Taxonomy" id="118510"/>
    <lineage>
        <taxon>Eukaryota</taxon>
        <taxon>Viridiplantae</taxon>
        <taxon>Streptophyta</taxon>
        <taxon>Embryophyta</taxon>
        <taxon>Tracheophyta</taxon>
        <taxon>Spermatophyta</taxon>
        <taxon>Magnoliopsida</taxon>
        <taxon>eudicotyledons</taxon>
        <taxon>Gunneridae</taxon>
        <taxon>Pentapetalae</taxon>
        <taxon>asterids</taxon>
        <taxon>campanulids</taxon>
        <taxon>Asterales</taxon>
        <taxon>Asteraceae</taxon>
        <taxon>Asteroideae</taxon>
        <taxon>Anthemideae</taxon>
        <taxon>Anthemidinae</taxon>
        <taxon>Tanacetum</taxon>
    </lineage>
</organism>
<dbReference type="EMBL" id="BKCJ010000143">
    <property type="protein sequence ID" value="GEU30265.1"/>
    <property type="molecule type" value="Genomic_DNA"/>
</dbReference>
<evidence type="ECO:0000256" key="1">
    <source>
        <dbReference type="SAM" id="Coils"/>
    </source>
</evidence>
<feature type="coiled-coil region" evidence="1">
    <location>
        <begin position="295"/>
        <end position="322"/>
    </location>
</feature>
<evidence type="ECO:0000256" key="2">
    <source>
        <dbReference type="SAM" id="MobiDB-lite"/>
    </source>
</evidence>
<reference evidence="3" key="1">
    <citation type="journal article" date="2019" name="Sci. Rep.">
        <title>Draft genome of Tanacetum cinerariifolium, the natural source of mosquito coil.</title>
        <authorList>
            <person name="Yamashiro T."/>
            <person name="Shiraishi A."/>
            <person name="Satake H."/>
            <person name="Nakayama K."/>
        </authorList>
    </citation>
    <scope>NUCLEOTIDE SEQUENCE</scope>
</reference>
<accession>A0A6L2J2S6</accession>
<proteinExistence type="predicted"/>
<feature type="region of interest" description="Disordered" evidence="2">
    <location>
        <begin position="149"/>
        <end position="169"/>
    </location>
</feature>
<comment type="caution">
    <text evidence="3">The sequence shown here is derived from an EMBL/GenBank/DDBJ whole genome shotgun (WGS) entry which is preliminary data.</text>
</comment>
<sequence>MIPEPGDINREVPVTETFHVQTDNELTEKELKQIELMIKLFRPFFSEKKAKLFNEWERFTSNDGESIESYNHHFLKLMNDLKQNKHFPEKITKYNQKEVDELKAERLAKTQDPLALMATSNNHITDPTTAMNMALALIAKAFKLKYSPSTNNNQRISSNPRNRQIAQPGMNMGQDRHMQMAGGIQLQAEEFNLMAAASDLDEIEEVNANYGSAEVHNYENCYDNKIFNMFTQEEQYTELLEPIPEPFQVPQNDNNVVYEVTSMEQSGETVEQHPVNVGETRALYDSLYHNLAIEVEKVKTVNRKLKETNADLTTELARYKNQEKIKDPLSKDLSSGIRAIWRTLLKKTSFLHTTLTFSVSMDSLSPQVVFAAKLPIVNPNDFDLWKMRIEQYFLMTDYSLWEVILNGDSPVPTRVVEGVLQPVAPTTADQQLARKNELKARGTLLKALLDKHQLKFNSHKDAKTLMEAIEKRFGRNTKTKKDKKTLLKQQFENFTGSSSEGLDQIHDRLQKHRNKADLEEQSLDDLFNSLKIYETEVKQSSSTISAADSVSAVGSKLSASPLPNVDSLSNAINVDDLEEIDLRWKMAMLTMRAKRECRSLKDPKRPGAAELQRRHIPVETSTSNALVSQYDESDCDSWPPSNLYYRFQPSGGYHAIPPPYTGTFMPPKPDLVFNTAPIAVETDHLAFNRISLNPRNRQIAQPGMNMGQDRQMQMIGGNGGNQFRQYAGQNAGNLNGYNAVQNVGNQVAQNPRVQNDGIQNQIGNGNLVAVRAEGNAAGHNGNQIICYNCRGVGRFARDCTVRPMRRDAAYLQTQLLIAQKEEAGIQLQVEEYDLMAAAADLDKIEEVNANCILMANLQQASSLGTQTDSTPIYDTDGLAEEVEFDLQPSEVGNRCFLGCNLLWQLVTHILGCCLDKRFRVGDEVKAEDWFFLSRSNALTISLSSGTSDEIAGGMSSSLENQSWPLIKSCASLEYYLDPLFSSKLVRFPAWHFIEVVEMENGLYPLDFKACYRLKGVGKTCDELGGLGGKGKGVQGCTVV</sequence>